<dbReference type="InterPro" id="IPR051803">
    <property type="entry name" value="TA_system_RelE-like_toxin"/>
</dbReference>
<dbReference type="Gene3D" id="3.30.2310.20">
    <property type="entry name" value="RelE-like"/>
    <property type="match status" value="1"/>
</dbReference>
<reference evidence="3 4" key="1">
    <citation type="submission" date="2019-12" db="EMBL/GenBank/DDBJ databases">
        <title>Novel species isolated from a subtropical stream in China.</title>
        <authorList>
            <person name="Lu H."/>
        </authorList>
    </citation>
    <scope>NUCLEOTIDE SEQUENCE [LARGE SCALE GENOMIC DNA]</scope>
    <source>
        <strain evidence="3 4">FT127W</strain>
    </source>
</reference>
<evidence type="ECO:0000256" key="2">
    <source>
        <dbReference type="ARBA" id="ARBA00022649"/>
    </source>
</evidence>
<organism evidence="3 4">
    <name type="scientific">Pseudoduganella aquatica</name>
    <dbReference type="NCBI Taxonomy" id="2660641"/>
    <lineage>
        <taxon>Bacteria</taxon>
        <taxon>Pseudomonadati</taxon>
        <taxon>Pseudomonadota</taxon>
        <taxon>Betaproteobacteria</taxon>
        <taxon>Burkholderiales</taxon>
        <taxon>Oxalobacteraceae</taxon>
        <taxon>Telluria group</taxon>
        <taxon>Pseudoduganella</taxon>
    </lineage>
</organism>
<keyword evidence="4" id="KW-1185">Reference proteome</keyword>
<gene>
    <name evidence="3" type="ORF">GTP77_08365</name>
</gene>
<name>A0A7X4H9Y0_9BURK</name>
<protein>
    <submittedName>
        <fullName evidence="3">Type II toxin-antitoxin system RelE/ParE family toxin</fullName>
    </submittedName>
</protein>
<dbReference type="EMBL" id="WWCU01000006">
    <property type="protein sequence ID" value="MYN07353.1"/>
    <property type="molecule type" value="Genomic_DNA"/>
</dbReference>
<dbReference type="Pfam" id="PF05016">
    <property type="entry name" value="ParE_toxin"/>
    <property type="match status" value="1"/>
</dbReference>
<sequence length="102" mass="11571">MAKSVIWSEKAIDDLNSIAHYIARDSTQNASAVVKKILATAASLSQFPHLGAIVPELADPAIRERKVFRYRIIYRVRASEALILAVLHSRRSFVSLRRRLRE</sequence>
<evidence type="ECO:0000313" key="3">
    <source>
        <dbReference type="EMBL" id="MYN07353.1"/>
    </source>
</evidence>
<dbReference type="RefSeq" id="WP_161071707.1">
    <property type="nucleotide sequence ID" value="NZ_CP086370.1"/>
</dbReference>
<comment type="caution">
    <text evidence="3">The sequence shown here is derived from an EMBL/GenBank/DDBJ whole genome shotgun (WGS) entry which is preliminary data.</text>
</comment>
<dbReference type="AlphaFoldDB" id="A0A7X4H9Y0"/>
<dbReference type="PANTHER" id="PTHR33755:SF5">
    <property type="entry name" value="TYPE II TOXIN-ANTITOXIN SYSTEM RELE_PARE FAMILY TOXIN"/>
    <property type="match status" value="1"/>
</dbReference>
<dbReference type="Proteomes" id="UP000450676">
    <property type="component" value="Unassembled WGS sequence"/>
</dbReference>
<keyword evidence="2" id="KW-1277">Toxin-antitoxin system</keyword>
<comment type="similarity">
    <text evidence="1">Belongs to the RelE toxin family.</text>
</comment>
<dbReference type="SUPFAM" id="SSF143011">
    <property type="entry name" value="RelE-like"/>
    <property type="match status" value="1"/>
</dbReference>
<accession>A0A7X4H9Y0</accession>
<proteinExistence type="inferred from homology"/>
<evidence type="ECO:0000256" key="1">
    <source>
        <dbReference type="ARBA" id="ARBA00006226"/>
    </source>
</evidence>
<dbReference type="InterPro" id="IPR035093">
    <property type="entry name" value="RelE/ParE_toxin_dom_sf"/>
</dbReference>
<evidence type="ECO:0000313" key="4">
    <source>
        <dbReference type="Proteomes" id="UP000450676"/>
    </source>
</evidence>
<dbReference type="PANTHER" id="PTHR33755">
    <property type="entry name" value="TOXIN PARE1-RELATED"/>
    <property type="match status" value="1"/>
</dbReference>
<dbReference type="InterPro" id="IPR007712">
    <property type="entry name" value="RelE/ParE_toxin"/>
</dbReference>